<dbReference type="InterPro" id="IPR036291">
    <property type="entry name" value="NAD(P)-bd_dom_sf"/>
</dbReference>
<dbReference type="PRINTS" id="PR00080">
    <property type="entry name" value="SDRFAMILY"/>
</dbReference>
<comment type="similarity">
    <text evidence="2">Belongs to the short-chain dehydrogenases/reductases (SDR) family.</text>
</comment>
<dbReference type="SUPFAM" id="SSF51735">
    <property type="entry name" value="NAD(P)-binding Rossmann-fold domains"/>
    <property type="match status" value="1"/>
</dbReference>
<dbReference type="Pfam" id="PF00106">
    <property type="entry name" value="adh_short"/>
    <property type="match status" value="1"/>
</dbReference>
<dbReference type="AlphaFoldDB" id="A0A1N7CS57"/>
<dbReference type="Proteomes" id="UP000186096">
    <property type="component" value="Unassembled WGS sequence"/>
</dbReference>
<dbReference type="RefSeq" id="WP_076436259.1">
    <property type="nucleotide sequence ID" value="NZ_FTNI01000012.1"/>
</dbReference>
<evidence type="ECO:0000256" key="2">
    <source>
        <dbReference type="RuleBase" id="RU000363"/>
    </source>
</evidence>
<dbReference type="STRING" id="58117.SAMN05421833_112177"/>
<accession>A0A1N7CS57</accession>
<dbReference type="GO" id="GO:0016491">
    <property type="term" value="F:oxidoreductase activity"/>
    <property type="evidence" value="ECO:0007669"/>
    <property type="project" value="UniProtKB-KW"/>
</dbReference>
<evidence type="ECO:0000313" key="3">
    <source>
        <dbReference type="EMBL" id="SIR66370.1"/>
    </source>
</evidence>
<dbReference type="OrthoDB" id="3237043at2"/>
<sequence length="263" mass="28629">MALILITGASDGLGRALAEDLAASGHRLLLHGRDARRLAEVAEATGGETFTADFSSLAEVRRLAARIAEAHDRLDVLVNNAGIGFHVEGTSRQLSADGHELRLAVNYLAPVLLTRELLGLLRRAAPSRVVNVASIGQQPIDFDDPQLERGYTDVAAYCRSKLALICHTRDLAEELEGSGVTVNSIHPATYMPTAMSRRSGMEVVDALEKGVAATRRLVDAPEPAEITGRYFDGEKEARASEEAYDPDYRRRLRELTRKMVADV</sequence>
<proteinExistence type="inferred from homology"/>
<dbReference type="EMBL" id="FTNI01000012">
    <property type="protein sequence ID" value="SIR66370.1"/>
    <property type="molecule type" value="Genomic_DNA"/>
</dbReference>
<evidence type="ECO:0000313" key="4">
    <source>
        <dbReference type="Proteomes" id="UP000186096"/>
    </source>
</evidence>
<protein>
    <submittedName>
        <fullName evidence="3">Short-chain dehydrogenase</fullName>
    </submittedName>
</protein>
<name>A0A1N7CS57_9ACTN</name>
<keyword evidence="4" id="KW-1185">Reference proteome</keyword>
<keyword evidence="1" id="KW-0560">Oxidoreductase</keyword>
<dbReference type="PRINTS" id="PR00081">
    <property type="entry name" value="GDHRDH"/>
</dbReference>
<dbReference type="PANTHER" id="PTHR43157">
    <property type="entry name" value="PHOSPHATIDYLINOSITOL-GLYCAN BIOSYNTHESIS CLASS F PROTEIN-RELATED"/>
    <property type="match status" value="1"/>
</dbReference>
<organism evidence="3 4">
    <name type="scientific">Microbispora rosea</name>
    <dbReference type="NCBI Taxonomy" id="58117"/>
    <lineage>
        <taxon>Bacteria</taxon>
        <taxon>Bacillati</taxon>
        <taxon>Actinomycetota</taxon>
        <taxon>Actinomycetes</taxon>
        <taxon>Streptosporangiales</taxon>
        <taxon>Streptosporangiaceae</taxon>
        <taxon>Microbispora</taxon>
    </lineage>
</organism>
<dbReference type="Gene3D" id="3.40.50.720">
    <property type="entry name" value="NAD(P)-binding Rossmann-like Domain"/>
    <property type="match status" value="1"/>
</dbReference>
<reference evidence="4" key="1">
    <citation type="submission" date="2017-01" db="EMBL/GenBank/DDBJ databases">
        <authorList>
            <person name="Varghese N."/>
            <person name="Submissions S."/>
        </authorList>
    </citation>
    <scope>NUCLEOTIDE SEQUENCE [LARGE SCALE GENOMIC DNA]</scope>
    <source>
        <strain evidence="4">ATCC 12950</strain>
    </source>
</reference>
<gene>
    <name evidence="3" type="ORF">SAMN05421833_112177</name>
</gene>
<dbReference type="InterPro" id="IPR002347">
    <property type="entry name" value="SDR_fam"/>
</dbReference>
<evidence type="ECO:0000256" key="1">
    <source>
        <dbReference type="ARBA" id="ARBA00023002"/>
    </source>
</evidence>
<dbReference type="PANTHER" id="PTHR43157:SF31">
    <property type="entry name" value="PHOSPHATIDYLINOSITOL-GLYCAN BIOSYNTHESIS CLASS F PROTEIN"/>
    <property type="match status" value="1"/>
</dbReference>